<reference evidence="2 3" key="1">
    <citation type="submission" date="2009-09" db="EMBL/GenBank/DDBJ databases">
        <authorList>
            <person name="Weinstock G."/>
            <person name="Sodergren E."/>
            <person name="Clifton S."/>
            <person name="Fulton L."/>
            <person name="Fulton B."/>
            <person name="Courtney L."/>
            <person name="Fronick C."/>
            <person name="Harrison M."/>
            <person name="Strong C."/>
            <person name="Farmer C."/>
            <person name="Delahaunty K."/>
            <person name="Markovic C."/>
            <person name="Hall O."/>
            <person name="Minx P."/>
            <person name="Tomlinson C."/>
            <person name="Mitreva M."/>
            <person name="Nelson J."/>
            <person name="Hou S."/>
            <person name="Wollam A."/>
            <person name="Pepin K.H."/>
            <person name="Johnson M."/>
            <person name="Bhonagiri V."/>
            <person name="Nash W.E."/>
            <person name="Warren W."/>
            <person name="Chinwalla A."/>
            <person name="Mardis E.R."/>
            <person name="Wilson R.K."/>
        </authorList>
    </citation>
    <scope>NUCLEOTIDE SEQUENCE [LARGE SCALE GENOMIC DNA]</scope>
    <source>
        <strain evidence="2 3">F0254</strain>
    </source>
</reference>
<evidence type="ECO:0000313" key="2">
    <source>
        <dbReference type="EMBL" id="EEX75515.1"/>
    </source>
</evidence>
<organism evidence="2 3">
    <name type="scientific">Leptotrichia hofstadii F0254</name>
    <dbReference type="NCBI Taxonomy" id="634994"/>
    <lineage>
        <taxon>Bacteria</taxon>
        <taxon>Fusobacteriati</taxon>
        <taxon>Fusobacteriota</taxon>
        <taxon>Fusobacteriia</taxon>
        <taxon>Fusobacteriales</taxon>
        <taxon>Leptotrichiaceae</taxon>
        <taxon>Leptotrichia</taxon>
    </lineage>
</organism>
<keyword evidence="1" id="KW-0472">Membrane</keyword>
<sequence length="287" mass="33447">MPFLAKSGRRKNMDFQNLQDKLIEKKLNLTEYFKESKEVVKVFLKENKLWTVFFIIANIWMLFSATFQKKLTTESYVRLYDSFSYLISMLNTVASVYSNLFYTAAIMKIGFKIENREDEFTFKKLFLKFLMLTLVYFVISVICGFLTLPAAIILLYSNASFLGMVIAGIIIIAVIVFGIIMFLYFIQIYCIRKMMIFDVFQYNLEISEGNRMRAIIPIIIFVLLNAILRVPFSLHFFDKIPLIIIFPISVIGGIISSFLGIFISIMGVIIFLNVEYDYLKKQNKNLQ</sequence>
<protein>
    <submittedName>
        <fullName evidence="2">Uncharacterized protein</fullName>
    </submittedName>
</protein>
<name>C9MVU3_9FUSO</name>
<feature type="transmembrane region" description="Helical" evidence="1">
    <location>
        <begin position="244"/>
        <end position="274"/>
    </location>
</feature>
<feature type="transmembrane region" description="Helical" evidence="1">
    <location>
        <begin position="82"/>
        <end position="104"/>
    </location>
</feature>
<proteinExistence type="predicted"/>
<dbReference type="AlphaFoldDB" id="C9MVU3"/>
<feature type="transmembrane region" description="Helical" evidence="1">
    <location>
        <begin position="214"/>
        <end position="232"/>
    </location>
</feature>
<feature type="transmembrane region" description="Helical" evidence="1">
    <location>
        <begin position="49"/>
        <end position="67"/>
    </location>
</feature>
<accession>C9MVU3</accession>
<evidence type="ECO:0000313" key="3">
    <source>
        <dbReference type="Proteomes" id="UP000006233"/>
    </source>
</evidence>
<feature type="transmembrane region" description="Helical" evidence="1">
    <location>
        <begin position="161"/>
        <end position="186"/>
    </location>
</feature>
<dbReference type="STRING" id="634994.GCWU000323_00765"/>
<keyword evidence="1" id="KW-0812">Transmembrane</keyword>
<dbReference type="Proteomes" id="UP000006233">
    <property type="component" value="Unassembled WGS sequence"/>
</dbReference>
<keyword evidence="1" id="KW-1133">Transmembrane helix</keyword>
<feature type="transmembrane region" description="Helical" evidence="1">
    <location>
        <begin position="125"/>
        <end position="155"/>
    </location>
</feature>
<dbReference type="HOGENOM" id="CLU_077380_0_0_0"/>
<comment type="caution">
    <text evidence="2">The sequence shown here is derived from an EMBL/GenBank/DDBJ whole genome shotgun (WGS) entry which is preliminary data.</text>
</comment>
<dbReference type="EMBL" id="ACVB02000007">
    <property type="protein sequence ID" value="EEX75515.1"/>
    <property type="molecule type" value="Genomic_DNA"/>
</dbReference>
<evidence type="ECO:0000256" key="1">
    <source>
        <dbReference type="SAM" id="Phobius"/>
    </source>
</evidence>
<gene>
    <name evidence="2" type="ORF">GCWU000323_00765</name>
</gene>